<evidence type="ECO:0000256" key="2">
    <source>
        <dbReference type="ARBA" id="ARBA00022603"/>
    </source>
</evidence>
<evidence type="ECO:0000256" key="5">
    <source>
        <dbReference type="SAM" id="Phobius"/>
    </source>
</evidence>
<gene>
    <name evidence="8" type="primary">LOC107268946</name>
</gene>
<reference evidence="8" key="1">
    <citation type="submission" date="2025-08" db="UniProtKB">
        <authorList>
            <consortium name="RefSeq"/>
        </authorList>
    </citation>
    <scope>IDENTIFICATION</scope>
</reference>
<evidence type="ECO:0000256" key="3">
    <source>
        <dbReference type="ARBA" id="ARBA00022679"/>
    </source>
</evidence>
<evidence type="ECO:0000313" key="7">
    <source>
        <dbReference type="Proteomes" id="UP000694920"/>
    </source>
</evidence>
<dbReference type="KEGG" id="ccin:107268946"/>
<evidence type="ECO:0000256" key="1">
    <source>
        <dbReference type="ARBA" id="ARBA00010633"/>
    </source>
</evidence>
<keyword evidence="5" id="KW-0812">Transmembrane</keyword>
<dbReference type="PANTHER" id="PTHR13610">
    <property type="entry name" value="METHYLTRANSFERASE DOMAIN-CONTAINING PROTEIN"/>
    <property type="match status" value="1"/>
</dbReference>
<dbReference type="InterPro" id="IPR026170">
    <property type="entry name" value="FAM173A/B"/>
</dbReference>
<keyword evidence="6" id="KW-0732">Signal</keyword>
<keyword evidence="5" id="KW-0472">Membrane</keyword>
<evidence type="ECO:0000256" key="4">
    <source>
        <dbReference type="ARBA" id="ARBA00022691"/>
    </source>
</evidence>
<dbReference type="PANTHER" id="PTHR13610:SF9">
    <property type="entry name" value="FI06469P"/>
    <property type="match status" value="1"/>
</dbReference>
<sequence length="257" mass="28738">MHSLLKPSLLFLLLPSPMKKCVSYYGGTKMSVFHAFVTENIMRYCITYDWDTFIKMESSFLQTDQKSDVTKNSSKVGLILVGITGGVAVALSVICIPFVSPALRRICLPYVPATTQQVDNVLHALKSQSGSSIDLGSGDGRIVFALAKAGFRADGIELNPWLVLYSRFQAVSQGISSKTSFYRKDLWKFNVNKYDNVVIFGVEQMMNDVEEKFIRELRSNCTIVACRFPLPNVKPLNTIGHGVDTVWVYKTPLMLSR</sequence>
<dbReference type="Gene3D" id="3.40.50.150">
    <property type="entry name" value="Vaccinia Virus protein VP39"/>
    <property type="match status" value="1"/>
</dbReference>
<protein>
    <submittedName>
        <fullName evidence="8">Protein FAM173B</fullName>
    </submittedName>
</protein>
<dbReference type="SUPFAM" id="SSF53335">
    <property type="entry name" value="S-adenosyl-L-methionine-dependent methyltransferases"/>
    <property type="match status" value="1"/>
</dbReference>
<keyword evidence="4" id="KW-0949">S-adenosyl-L-methionine</keyword>
<keyword evidence="7" id="KW-1185">Reference proteome</keyword>
<dbReference type="GO" id="GO:0032259">
    <property type="term" value="P:methylation"/>
    <property type="evidence" value="ECO:0007669"/>
    <property type="project" value="UniProtKB-KW"/>
</dbReference>
<dbReference type="AlphaFoldDB" id="A0AAJ7BYT5"/>
<feature type="signal peptide" evidence="6">
    <location>
        <begin position="1"/>
        <end position="23"/>
    </location>
</feature>
<comment type="similarity">
    <text evidence="1">Belongs to the ANT/ATPSC lysine N-methyltransferase family.</text>
</comment>
<evidence type="ECO:0000313" key="8">
    <source>
        <dbReference type="RefSeq" id="XP_015597730.2"/>
    </source>
</evidence>
<dbReference type="Proteomes" id="UP000694920">
    <property type="component" value="Unplaced"/>
</dbReference>
<evidence type="ECO:0000256" key="6">
    <source>
        <dbReference type="SAM" id="SignalP"/>
    </source>
</evidence>
<feature type="chain" id="PRO_5042534347" evidence="6">
    <location>
        <begin position="24"/>
        <end position="257"/>
    </location>
</feature>
<keyword evidence="2" id="KW-0489">Methyltransferase</keyword>
<dbReference type="GO" id="GO:1905706">
    <property type="term" value="P:regulation of mitochondrial ATP synthesis coupled proton transport"/>
    <property type="evidence" value="ECO:0007669"/>
    <property type="project" value="TreeGrafter"/>
</dbReference>
<dbReference type="GO" id="GO:0016279">
    <property type="term" value="F:protein-lysine N-methyltransferase activity"/>
    <property type="evidence" value="ECO:0007669"/>
    <property type="project" value="InterPro"/>
</dbReference>
<keyword evidence="5" id="KW-1133">Transmembrane helix</keyword>
<dbReference type="GO" id="GO:0005739">
    <property type="term" value="C:mitochondrion"/>
    <property type="evidence" value="ECO:0007669"/>
    <property type="project" value="TreeGrafter"/>
</dbReference>
<organism evidence="7 8">
    <name type="scientific">Cephus cinctus</name>
    <name type="common">Wheat stem sawfly</name>
    <dbReference type="NCBI Taxonomy" id="211228"/>
    <lineage>
        <taxon>Eukaryota</taxon>
        <taxon>Metazoa</taxon>
        <taxon>Ecdysozoa</taxon>
        <taxon>Arthropoda</taxon>
        <taxon>Hexapoda</taxon>
        <taxon>Insecta</taxon>
        <taxon>Pterygota</taxon>
        <taxon>Neoptera</taxon>
        <taxon>Endopterygota</taxon>
        <taxon>Hymenoptera</taxon>
        <taxon>Cephoidea</taxon>
        <taxon>Cephidae</taxon>
        <taxon>Cephus</taxon>
    </lineage>
</organism>
<keyword evidence="3" id="KW-0808">Transferase</keyword>
<dbReference type="RefSeq" id="XP_015597730.2">
    <property type="nucleotide sequence ID" value="XM_015742244.2"/>
</dbReference>
<name>A0AAJ7BYT5_CEPCN</name>
<dbReference type="GeneID" id="107268946"/>
<proteinExistence type="inferred from homology"/>
<feature type="transmembrane region" description="Helical" evidence="5">
    <location>
        <begin position="76"/>
        <end position="99"/>
    </location>
</feature>
<accession>A0AAJ7BYT5</accession>
<dbReference type="InterPro" id="IPR029063">
    <property type="entry name" value="SAM-dependent_MTases_sf"/>
</dbReference>